<name>A0A2Z7CYU5_9LAMI</name>
<accession>A0A2Z7CYU5</accession>
<organism evidence="1 2">
    <name type="scientific">Dorcoceras hygrometricum</name>
    <dbReference type="NCBI Taxonomy" id="472368"/>
    <lineage>
        <taxon>Eukaryota</taxon>
        <taxon>Viridiplantae</taxon>
        <taxon>Streptophyta</taxon>
        <taxon>Embryophyta</taxon>
        <taxon>Tracheophyta</taxon>
        <taxon>Spermatophyta</taxon>
        <taxon>Magnoliopsida</taxon>
        <taxon>eudicotyledons</taxon>
        <taxon>Gunneridae</taxon>
        <taxon>Pentapetalae</taxon>
        <taxon>asterids</taxon>
        <taxon>lamiids</taxon>
        <taxon>Lamiales</taxon>
        <taxon>Gesneriaceae</taxon>
        <taxon>Didymocarpoideae</taxon>
        <taxon>Trichosporeae</taxon>
        <taxon>Loxocarpinae</taxon>
        <taxon>Dorcoceras</taxon>
    </lineage>
</organism>
<evidence type="ECO:0000313" key="2">
    <source>
        <dbReference type="Proteomes" id="UP000250235"/>
    </source>
</evidence>
<evidence type="ECO:0000313" key="1">
    <source>
        <dbReference type="EMBL" id="KZV51475.1"/>
    </source>
</evidence>
<dbReference type="Proteomes" id="UP000250235">
    <property type="component" value="Unassembled WGS sequence"/>
</dbReference>
<dbReference type="OrthoDB" id="1747365at2759"/>
<reference evidence="1 2" key="1">
    <citation type="journal article" date="2015" name="Proc. Natl. Acad. Sci. U.S.A.">
        <title>The resurrection genome of Boea hygrometrica: A blueprint for survival of dehydration.</title>
        <authorList>
            <person name="Xiao L."/>
            <person name="Yang G."/>
            <person name="Zhang L."/>
            <person name="Yang X."/>
            <person name="Zhao S."/>
            <person name="Ji Z."/>
            <person name="Zhou Q."/>
            <person name="Hu M."/>
            <person name="Wang Y."/>
            <person name="Chen M."/>
            <person name="Xu Y."/>
            <person name="Jin H."/>
            <person name="Xiao X."/>
            <person name="Hu G."/>
            <person name="Bao F."/>
            <person name="Hu Y."/>
            <person name="Wan P."/>
            <person name="Li L."/>
            <person name="Deng X."/>
            <person name="Kuang T."/>
            <person name="Xiang C."/>
            <person name="Zhu J.K."/>
            <person name="Oliver M.J."/>
            <person name="He Y."/>
        </authorList>
    </citation>
    <scope>NUCLEOTIDE SEQUENCE [LARGE SCALE GENOMIC DNA]</scope>
    <source>
        <strain evidence="2">cv. XS01</strain>
    </source>
</reference>
<proteinExistence type="predicted"/>
<dbReference type="AlphaFoldDB" id="A0A2Z7CYU5"/>
<dbReference type="EMBL" id="KQ991616">
    <property type="protein sequence ID" value="KZV51475.1"/>
    <property type="molecule type" value="Genomic_DNA"/>
</dbReference>
<keyword evidence="2" id="KW-1185">Reference proteome</keyword>
<protein>
    <submittedName>
        <fullName evidence="1">NAC domain-containing protein 78-like</fullName>
    </submittedName>
</protein>
<gene>
    <name evidence="1" type="ORF">F511_06943</name>
</gene>
<sequence length="317" mass="35112">MEEEWEDEELESVLQKEFSEEVDFGGDFCLDGHDLEQILGSTASTLITTPQLNFQSADGSHGVETTTSVRDTEKLSVGAVKHGYILVNHANLEIPRIQIFLLDELFLDSSEYFPFGEGGFIESSYLLNPVEASKADIDMLEEYLTFFDARDDNSQYFAYDPSIIPSEDLVSAQSFRPLKELNERTEQGVILDPQSPFIKKASRMLSDVPTKPAFASEFPSKDSTLFNFAHQSSSPVHLTAGVVQIQNLAVGTNAMTYPFKHENLDITVAFGFSRGDDGSANLQSSDLVNNLQGLVLHMSTQGFSSLDEFRNGFVSPC</sequence>